<accession>A0A931DRE5</accession>
<evidence type="ECO:0000256" key="7">
    <source>
        <dbReference type="ARBA" id="ARBA00019179"/>
    </source>
</evidence>
<feature type="domain" description="RNase H type-2" evidence="18">
    <location>
        <begin position="87"/>
        <end position="286"/>
    </location>
</feature>
<comment type="cofactor">
    <cofactor evidence="2">
        <name>Mg(2+)</name>
        <dbReference type="ChEBI" id="CHEBI:18420"/>
    </cofactor>
</comment>
<evidence type="ECO:0000256" key="13">
    <source>
        <dbReference type="ARBA" id="ARBA00023211"/>
    </source>
</evidence>
<dbReference type="Gene3D" id="3.30.420.10">
    <property type="entry name" value="Ribonuclease H-like superfamily/Ribonuclease H"/>
    <property type="match status" value="1"/>
</dbReference>
<protein>
    <recommendedName>
        <fullName evidence="7 14">Ribonuclease HII</fullName>
        <shortName evidence="14">RNase HII</shortName>
        <ecNumber evidence="6 14">3.1.26.4</ecNumber>
    </recommendedName>
</protein>
<evidence type="ECO:0000256" key="11">
    <source>
        <dbReference type="ARBA" id="ARBA00022759"/>
    </source>
</evidence>
<dbReference type="InterPro" id="IPR024567">
    <property type="entry name" value="RNase_HII/HIII_dom"/>
</dbReference>
<comment type="catalytic activity">
    <reaction evidence="1 14 15 16">
        <text>Endonucleolytic cleavage to 5'-phosphomonoester.</text>
        <dbReference type="EC" id="3.1.26.4"/>
    </reaction>
</comment>
<feature type="compositionally biased region" description="Basic and acidic residues" evidence="17">
    <location>
        <begin position="12"/>
        <end position="25"/>
    </location>
</feature>
<evidence type="ECO:0000313" key="20">
    <source>
        <dbReference type="Proteomes" id="UP000614047"/>
    </source>
</evidence>
<keyword evidence="8 14" id="KW-0963">Cytoplasm</keyword>
<dbReference type="InterPro" id="IPR001352">
    <property type="entry name" value="RNase_HII/HIII"/>
</dbReference>
<evidence type="ECO:0000256" key="17">
    <source>
        <dbReference type="SAM" id="MobiDB-lite"/>
    </source>
</evidence>
<sequence length="302" mass="31736">MSHENVPNAPDGPRRPRTETVHPEPVHPAGAAEALPGLEPGAETGAGLSPGTGPSAGPGSGPGRAAAGYAIEEELRAFLAARLDRPPRIAGVDEVGRGAWAGPVVVCAAVTDLSPPPELPGRGGRTVALTDSKLLTQAHRDGFAAALPGWLAGHAIGAASPGEIDEAGMTEALRRAAVRALEALPEPPDVVILDGGHDFLRGPWRVRCEVKADQRSVTVAAASVLAKVYRDRLMAGLDAEFPGYGFADSAGYPSPAHQRFLEEHGPTPHHRLSWSYLDDLPRWRHLKRHRDPLAGEGQLSLL</sequence>
<dbReference type="InterPro" id="IPR012337">
    <property type="entry name" value="RNaseH-like_sf"/>
</dbReference>
<dbReference type="CDD" id="cd07182">
    <property type="entry name" value="RNase_HII_bacteria_HII_like"/>
    <property type="match status" value="1"/>
</dbReference>
<dbReference type="Pfam" id="PF01351">
    <property type="entry name" value="RNase_HII"/>
    <property type="match status" value="1"/>
</dbReference>
<dbReference type="GO" id="GO:0032299">
    <property type="term" value="C:ribonuclease H2 complex"/>
    <property type="evidence" value="ECO:0007669"/>
    <property type="project" value="TreeGrafter"/>
</dbReference>
<feature type="binding site" evidence="14 15">
    <location>
        <position position="194"/>
    </location>
    <ligand>
        <name>a divalent metal cation</name>
        <dbReference type="ChEBI" id="CHEBI:60240"/>
    </ligand>
</feature>
<evidence type="ECO:0000256" key="8">
    <source>
        <dbReference type="ARBA" id="ARBA00022490"/>
    </source>
</evidence>
<dbReference type="GO" id="GO:0030145">
    <property type="term" value="F:manganese ion binding"/>
    <property type="evidence" value="ECO:0007669"/>
    <property type="project" value="UniProtKB-UniRule"/>
</dbReference>
<evidence type="ECO:0000256" key="6">
    <source>
        <dbReference type="ARBA" id="ARBA00012180"/>
    </source>
</evidence>
<evidence type="ECO:0000256" key="16">
    <source>
        <dbReference type="RuleBase" id="RU003515"/>
    </source>
</evidence>
<feature type="compositionally biased region" description="Gly residues" evidence="17">
    <location>
        <begin position="48"/>
        <end position="62"/>
    </location>
</feature>
<comment type="cofactor">
    <cofactor evidence="14 15">
        <name>Mn(2+)</name>
        <dbReference type="ChEBI" id="CHEBI:29035"/>
    </cofactor>
    <cofactor evidence="14 15">
        <name>Mg(2+)</name>
        <dbReference type="ChEBI" id="CHEBI:18420"/>
    </cofactor>
    <text evidence="14 15">Manganese or magnesium. Binds 1 divalent metal ion per monomer in the absence of substrate. May bind a second metal ion after substrate binding.</text>
</comment>
<dbReference type="AlphaFoldDB" id="A0A931DRE5"/>
<dbReference type="NCBIfam" id="NF000595">
    <property type="entry name" value="PRK00015.1-3"/>
    <property type="match status" value="1"/>
</dbReference>
<proteinExistence type="inferred from homology"/>
<dbReference type="PROSITE" id="PS51975">
    <property type="entry name" value="RNASE_H_2"/>
    <property type="match status" value="1"/>
</dbReference>
<evidence type="ECO:0000256" key="4">
    <source>
        <dbReference type="ARBA" id="ARBA00004496"/>
    </source>
</evidence>
<evidence type="ECO:0000256" key="15">
    <source>
        <dbReference type="PROSITE-ProRule" id="PRU01319"/>
    </source>
</evidence>
<dbReference type="PANTHER" id="PTHR10954:SF18">
    <property type="entry name" value="RIBONUCLEASE HII"/>
    <property type="match status" value="1"/>
</dbReference>
<evidence type="ECO:0000256" key="9">
    <source>
        <dbReference type="ARBA" id="ARBA00022722"/>
    </source>
</evidence>
<keyword evidence="20" id="KW-1185">Reference proteome</keyword>
<evidence type="ECO:0000256" key="12">
    <source>
        <dbReference type="ARBA" id="ARBA00022801"/>
    </source>
</evidence>
<dbReference type="Proteomes" id="UP000614047">
    <property type="component" value="Unassembled WGS sequence"/>
</dbReference>
<comment type="caution">
    <text evidence="19">The sequence shown here is derived from an EMBL/GenBank/DDBJ whole genome shotgun (WGS) entry which is preliminary data.</text>
</comment>
<keyword evidence="10 14" id="KW-0479">Metal-binding</keyword>
<dbReference type="InterPro" id="IPR022898">
    <property type="entry name" value="RNase_HII"/>
</dbReference>
<evidence type="ECO:0000313" key="19">
    <source>
        <dbReference type="EMBL" id="MBG6091328.1"/>
    </source>
</evidence>
<dbReference type="EC" id="3.1.26.4" evidence="6 14"/>
<evidence type="ECO:0000259" key="18">
    <source>
        <dbReference type="PROSITE" id="PS51975"/>
    </source>
</evidence>
<name>A0A931DRE5_9ACTN</name>
<evidence type="ECO:0000256" key="2">
    <source>
        <dbReference type="ARBA" id="ARBA00001946"/>
    </source>
</evidence>
<dbReference type="EMBL" id="JADOUA010000001">
    <property type="protein sequence ID" value="MBG6091328.1"/>
    <property type="molecule type" value="Genomic_DNA"/>
</dbReference>
<gene>
    <name evidence="14" type="primary">rnhB</name>
    <name evidence="19" type="ORF">IW256_005441</name>
</gene>
<organism evidence="19 20">
    <name type="scientific">Actinomadura viridis</name>
    <dbReference type="NCBI Taxonomy" id="58110"/>
    <lineage>
        <taxon>Bacteria</taxon>
        <taxon>Bacillati</taxon>
        <taxon>Actinomycetota</taxon>
        <taxon>Actinomycetes</taxon>
        <taxon>Streptosporangiales</taxon>
        <taxon>Thermomonosporaceae</taxon>
        <taxon>Actinomadura</taxon>
    </lineage>
</organism>
<reference evidence="19" key="1">
    <citation type="submission" date="2020-11" db="EMBL/GenBank/DDBJ databases">
        <title>Sequencing the genomes of 1000 actinobacteria strains.</title>
        <authorList>
            <person name="Klenk H.-P."/>
        </authorList>
    </citation>
    <scope>NUCLEOTIDE SEQUENCE</scope>
    <source>
        <strain evidence="19">DSM 43175</strain>
    </source>
</reference>
<dbReference type="GO" id="GO:0043137">
    <property type="term" value="P:DNA replication, removal of RNA primer"/>
    <property type="evidence" value="ECO:0007669"/>
    <property type="project" value="TreeGrafter"/>
</dbReference>
<comment type="similarity">
    <text evidence="5 14 16">Belongs to the RNase HII family.</text>
</comment>
<evidence type="ECO:0000256" key="14">
    <source>
        <dbReference type="HAMAP-Rule" id="MF_00052"/>
    </source>
</evidence>
<dbReference type="PANTHER" id="PTHR10954">
    <property type="entry name" value="RIBONUCLEASE H2 SUBUNIT A"/>
    <property type="match status" value="1"/>
</dbReference>
<feature type="region of interest" description="Disordered" evidence="17">
    <location>
        <begin position="1"/>
        <end position="65"/>
    </location>
</feature>
<evidence type="ECO:0000256" key="1">
    <source>
        <dbReference type="ARBA" id="ARBA00000077"/>
    </source>
</evidence>
<feature type="binding site" evidence="14 15">
    <location>
        <position position="94"/>
    </location>
    <ligand>
        <name>a divalent metal cation</name>
        <dbReference type="ChEBI" id="CHEBI:60240"/>
    </ligand>
</feature>
<evidence type="ECO:0000256" key="3">
    <source>
        <dbReference type="ARBA" id="ARBA00004065"/>
    </source>
</evidence>
<keyword evidence="9 14" id="KW-0540">Nuclease</keyword>
<dbReference type="GO" id="GO:0003723">
    <property type="term" value="F:RNA binding"/>
    <property type="evidence" value="ECO:0007669"/>
    <property type="project" value="UniProtKB-UniRule"/>
</dbReference>
<keyword evidence="12 14" id="KW-0378">Hydrolase</keyword>
<feature type="binding site" evidence="14 15">
    <location>
        <position position="93"/>
    </location>
    <ligand>
        <name>a divalent metal cation</name>
        <dbReference type="ChEBI" id="CHEBI:60240"/>
    </ligand>
</feature>
<comment type="function">
    <text evidence="3 14 16">Endonuclease that specifically degrades the RNA of RNA-DNA hybrids.</text>
</comment>
<keyword evidence="13 14" id="KW-0464">Manganese</keyword>
<evidence type="ECO:0000256" key="5">
    <source>
        <dbReference type="ARBA" id="ARBA00007383"/>
    </source>
</evidence>
<dbReference type="GO" id="GO:0005737">
    <property type="term" value="C:cytoplasm"/>
    <property type="evidence" value="ECO:0007669"/>
    <property type="project" value="UniProtKB-SubCell"/>
</dbReference>
<dbReference type="InterPro" id="IPR036397">
    <property type="entry name" value="RNaseH_sf"/>
</dbReference>
<dbReference type="GO" id="GO:0004523">
    <property type="term" value="F:RNA-DNA hybrid ribonuclease activity"/>
    <property type="evidence" value="ECO:0007669"/>
    <property type="project" value="UniProtKB-UniRule"/>
</dbReference>
<dbReference type="SUPFAM" id="SSF53098">
    <property type="entry name" value="Ribonuclease H-like"/>
    <property type="match status" value="1"/>
</dbReference>
<dbReference type="HAMAP" id="MF_00052_B">
    <property type="entry name" value="RNase_HII_B"/>
    <property type="match status" value="1"/>
</dbReference>
<evidence type="ECO:0000256" key="10">
    <source>
        <dbReference type="ARBA" id="ARBA00022723"/>
    </source>
</evidence>
<keyword evidence="11 14" id="KW-0255">Endonuclease</keyword>
<dbReference type="GO" id="GO:0006298">
    <property type="term" value="P:mismatch repair"/>
    <property type="evidence" value="ECO:0007669"/>
    <property type="project" value="TreeGrafter"/>
</dbReference>
<comment type="subcellular location">
    <subcellularLocation>
        <location evidence="4 14">Cytoplasm</location>
    </subcellularLocation>
</comment>